<dbReference type="Proteomes" id="UP000799291">
    <property type="component" value="Unassembled WGS sequence"/>
</dbReference>
<dbReference type="EMBL" id="MU005571">
    <property type="protein sequence ID" value="KAF2689818.1"/>
    <property type="molecule type" value="Genomic_DNA"/>
</dbReference>
<accession>A0A6G1JH96</accession>
<protein>
    <submittedName>
        <fullName evidence="2">S-adenosyl-L-methionine-dependent methyltransferase</fullName>
    </submittedName>
</protein>
<organism evidence="2 3">
    <name type="scientific">Lentithecium fluviatile CBS 122367</name>
    <dbReference type="NCBI Taxonomy" id="1168545"/>
    <lineage>
        <taxon>Eukaryota</taxon>
        <taxon>Fungi</taxon>
        <taxon>Dikarya</taxon>
        <taxon>Ascomycota</taxon>
        <taxon>Pezizomycotina</taxon>
        <taxon>Dothideomycetes</taxon>
        <taxon>Pleosporomycetidae</taxon>
        <taxon>Pleosporales</taxon>
        <taxon>Massarineae</taxon>
        <taxon>Lentitheciaceae</taxon>
        <taxon>Lentithecium</taxon>
    </lineage>
</organism>
<keyword evidence="2" id="KW-0808">Transferase</keyword>
<gene>
    <name evidence="2" type="ORF">K458DRAFT_412675</name>
</gene>
<dbReference type="OrthoDB" id="540004at2759"/>
<dbReference type="AlphaFoldDB" id="A0A6G1JH96"/>
<dbReference type="PANTHER" id="PTHR42912:SF80">
    <property type="entry name" value="METHYLTRANSFERASE DOMAIN-CONTAINING PROTEIN"/>
    <property type="match status" value="1"/>
</dbReference>
<dbReference type="SUPFAM" id="SSF53335">
    <property type="entry name" value="S-adenosyl-L-methionine-dependent methyltransferases"/>
    <property type="match status" value="1"/>
</dbReference>
<dbReference type="CDD" id="cd02440">
    <property type="entry name" value="AdoMet_MTases"/>
    <property type="match status" value="1"/>
</dbReference>
<name>A0A6G1JH96_9PLEO</name>
<dbReference type="InterPro" id="IPR050508">
    <property type="entry name" value="Methyltransf_Superfamily"/>
</dbReference>
<evidence type="ECO:0000259" key="1">
    <source>
        <dbReference type="Pfam" id="PF13649"/>
    </source>
</evidence>
<dbReference type="Gene3D" id="3.40.50.150">
    <property type="entry name" value="Vaccinia Virus protein VP39"/>
    <property type="match status" value="1"/>
</dbReference>
<dbReference type="PANTHER" id="PTHR42912">
    <property type="entry name" value="METHYLTRANSFERASE"/>
    <property type="match status" value="1"/>
</dbReference>
<keyword evidence="3" id="KW-1185">Reference proteome</keyword>
<dbReference type="GO" id="GO:0008168">
    <property type="term" value="F:methyltransferase activity"/>
    <property type="evidence" value="ECO:0007669"/>
    <property type="project" value="UniProtKB-KW"/>
</dbReference>
<sequence>MSTNPVPHPTPPDLKSRMAATYDALAQTYAKHFVQPADPRRLKHLNTVLTLLQEAVKDSKEEPAKVLELGCGAGIPVTKALLEHAAPKLHVTANDLSPVQISLARANLGTYEAEGRLVLHEGDMHALTCEPSSFSAIVAFHSLIHLPRTEQTSLLAPIAAWLKPGGLFLANFATDEIESVVDPTWLGEEKGWVYWSSWGEEGSVRMVEEAGLEVLAREVSADEGDARFVWVLARKKGE</sequence>
<dbReference type="InterPro" id="IPR029063">
    <property type="entry name" value="SAM-dependent_MTases_sf"/>
</dbReference>
<dbReference type="GO" id="GO:0032259">
    <property type="term" value="P:methylation"/>
    <property type="evidence" value="ECO:0007669"/>
    <property type="project" value="UniProtKB-KW"/>
</dbReference>
<reference evidence="2" key="1">
    <citation type="journal article" date="2020" name="Stud. Mycol.">
        <title>101 Dothideomycetes genomes: a test case for predicting lifestyles and emergence of pathogens.</title>
        <authorList>
            <person name="Haridas S."/>
            <person name="Albert R."/>
            <person name="Binder M."/>
            <person name="Bloem J."/>
            <person name="Labutti K."/>
            <person name="Salamov A."/>
            <person name="Andreopoulos B."/>
            <person name="Baker S."/>
            <person name="Barry K."/>
            <person name="Bills G."/>
            <person name="Bluhm B."/>
            <person name="Cannon C."/>
            <person name="Castanera R."/>
            <person name="Culley D."/>
            <person name="Daum C."/>
            <person name="Ezra D."/>
            <person name="Gonzalez J."/>
            <person name="Henrissat B."/>
            <person name="Kuo A."/>
            <person name="Liang C."/>
            <person name="Lipzen A."/>
            <person name="Lutzoni F."/>
            <person name="Magnuson J."/>
            <person name="Mondo S."/>
            <person name="Nolan M."/>
            <person name="Ohm R."/>
            <person name="Pangilinan J."/>
            <person name="Park H.-J."/>
            <person name="Ramirez L."/>
            <person name="Alfaro M."/>
            <person name="Sun H."/>
            <person name="Tritt A."/>
            <person name="Yoshinaga Y."/>
            <person name="Zwiers L.-H."/>
            <person name="Turgeon B."/>
            <person name="Goodwin S."/>
            <person name="Spatafora J."/>
            <person name="Crous P."/>
            <person name="Grigoriev I."/>
        </authorList>
    </citation>
    <scope>NUCLEOTIDE SEQUENCE</scope>
    <source>
        <strain evidence="2">CBS 122367</strain>
    </source>
</reference>
<dbReference type="Pfam" id="PF13649">
    <property type="entry name" value="Methyltransf_25"/>
    <property type="match status" value="1"/>
</dbReference>
<evidence type="ECO:0000313" key="2">
    <source>
        <dbReference type="EMBL" id="KAF2689818.1"/>
    </source>
</evidence>
<feature type="domain" description="Methyltransferase" evidence="1">
    <location>
        <begin position="66"/>
        <end position="166"/>
    </location>
</feature>
<proteinExistence type="predicted"/>
<keyword evidence="2" id="KW-0489">Methyltransferase</keyword>
<evidence type="ECO:0000313" key="3">
    <source>
        <dbReference type="Proteomes" id="UP000799291"/>
    </source>
</evidence>
<dbReference type="InterPro" id="IPR041698">
    <property type="entry name" value="Methyltransf_25"/>
</dbReference>